<sequence length="110" mass="12064">MSWLLVALIPGLLMLATLGLERVESGLRHDTITPADVDQFLEQAEAGHAAGLAHSRAVHAPHAVDRRVDGQDAPARDVIQPLSARGLPTHEYLQHLANTQFRQTRHANRV</sequence>
<accession>A0A178M537</accession>
<name>A0A178M537_MYCIR</name>
<organism evidence="1 2">
    <name type="scientific">Mycolicibacterium iranicum</name>
    <name type="common">Mycobacterium iranicum</name>
    <dbReference type="NCBI Taxonomy" id="912594"/>
    <lineage>
        <taxon>Bacteria</taxon>
        <taxon>Bacillati</taxon>
        <taxon>Actinomycetota</taxon>
        <taxon>Actinomycetes</taxon>
        <taxon>Mycobacteriales</taxon>
        <taxon>Mycobacteriaceae</taxon>
        <taxon>Mycolicibacterium</taxon>
    </lineage>
</organism>
<dbReference type="Proteomes" id="UP000078396">
    <property type="component" value="Unassembled WGS sequence"/>
</dbReference>
<gene>
    <name evidence="1" type="ORF">A4X20_02060</name>
</gene>
<dbReference type="AlphaFoldDB" id="A0A178M537"/>
<dbReference type="RefSeq" id="WP_064279817.1">
    <property type="nucleotide sequence ID" value="NZ_LWCS01000001.1"/>
</dbReference>
<protein>
    <submittedName>
        <fullName evidence="1">Uncharacterized protein</fullName>
    </submittedName>
</protein>
<dbReference type="OrthoDB" id="4750196at2"/>
<reference evidence="1 2" key="1">
    <citation type="submission" date="2016-04" db="EMBL/GenBank/DDBJ databases">
        <title>Draft Genome Sequences of Staphylococcus capitis Strain H36, S. capitis Strain H65, S. cohnii Strain H62, S. hominis Strain H69, Mycobacterium iranicum Strain H39, Plantibacter sp. Strain H53, Pseudomonas oryzihabitans Strain H72, and Microbacterium sp. Strain H83, isolated from residential settings.</title>
        <authorList>
            <person name="Lymperopoulou D."/>
            <person name="Adams R.I."/>
            <person name="Lindow S."/>
            <person name="Coil D.A."/>
            <person name="Jospin G."/>
            <person name="Eisen J.A."/>
        </authorList>
    </citation>
    <scope>NUCLEOTIDE SEQUENCE [LARGE SCALE GENOMIC DNA]</scope>
    <source>
        <strain evidence="1 2">H39</strain>
    </source>
</reference>
<evidence type="ECO:0000313" key="2">
    <source>
        <dbReference type="Proteomes" id="UP000078396"/>
    </source>
</evidence>
<dbReference type="EMBL" id="LWCS01000001">
    <property type="protein sequence ID" value="OAN42487.1"/>
    <property type="molecule type" value="Genomic_DNA"/>
</dbReference>
<proteinExistence type="predicted"/>
<comment type="caution">
    <text evidence="1">The sequence shown here is derived from an EMBL/GenBank/DDBJ whole genome shotgun (WGS) entry which is preliminary data.</text>
</comment>
<evidence type="ECO:0000313" key="1">
    <source>
        <dbReference type="EMBL" id="OAN42487.1"/>
    </source>
</evidence>